<gene>
    <name evidence="7" type="ORF">CKA81_15180</name>
</gene>
<keyword evidence="3" id="KW-0813">Transport</keyword>
<proteinExistence type="inferred from homology"/>
<dbReference type="AlphaFoldDB" id="A0A410GFH5"/>
<dbReference type="InterPro" id="IPR051313">
    <property type="entry name" value="Bact_iron-sidero_bind"/>
</dbReference>
<organism evidence="7 8">
    <name type="scientific">Pollutimonas thiosulfatoxidans</name>
    <dbReference type="NCBI Taxonomy" id="2028345"/>
    <lineage>
        <taxon>Bacteria</taxon>
        <taxon>Pseudomonadati</taxon>
        <taxon>Pseudomonadota</taxon>
        <taxon>Betaproteobacteria</taxon>
        <taxon>Burkholderiales</taxon>
        <taxon>Alcaligenaceae</taxon>
        <taxon>Pollutimonas</taxon>
    </lineage>
</organism>
<name>A0A410GFH5_9BURK</name>
<dbReference type="PROSITE" id="PS50983">
    <property type="entry name" value="FE_B12_PBP"/>
    <property type="match status" value="1"/>
</dbReference>
<feature type="domain" description="Fe/B12 periplasmic-binding" evidence="6">
    <location>
        <begin position="72"/>
        <end position="331"/>
    </location>
</feature>
<keyword evidence="5" id="KW-0732">Signal</keyword>
<comment type="subcellular location">
    <subcellularLocation>
        <location evidence="1">Cell envelope</location>
    </subcellularLocation>
</comment>
<dbReference type="KEGG" id="pus:CKA81_15180"/>
<dbReference type="GO" id="GO:1901678">
    <property type="term" value="P:iron coordination entity transport"/>
    <property type="evidence" value="ECO:0007669"/>
    <property type="project" value="UniProtKB-ARBA"/>
</dbReference>
<protein>
    <recommendedName>
        <fullName evidence="6">Fe/B12 periplasmic-binding domain-containing protein</fullName>
    </recommendedName>
</protein>
<dbReference type="Gene3D" id="3.40.50.1980">
    <property type="entry name" value="Nitrogenase molybdenum iron protein domain"/>
    <property type="match status" value="2"/>
</dbReference>
<reference evidence="7 8" key="1">
    <citation type="submission" date="2017-08" db="EMBL/GenBank/DDBJ databases">
        <authorList>
            <person name="Park S.-J."/>
            <person name="Kim H."/>
        </authorList>
    </citation>
    <scope>NUCLEOTIDE SEQUENCE [LARGE SCALE GENOMIC DNA]</scope>
    <source>
        <strain evidence="8">ye3</strain>
    </source>
</reference>
<dbReference type="CDD" id="cd01140">
    <property type="entry name" value="FatB"/>
    <property type="match status" value="1"/>
</dbReference>
<evidence type="ECO:0000256" key="1">
    <source>
        <dbReference type="ARBA" id="ARBA00004196"/>
    </source>
</evidence>
<dbReference type="Pfam" id="PF01497">
    <property type="entry name" value="Peripla_BP_2"/>
    <property type="match status" value="1"/>
</dbReference>
<accession>A0A410GFH5</accession>
<dbReference type="PANTHER" id="PTHR30532:SF28">
    <property type="entry name" value="PETROBACTIN-BINDING PROTEIN YCLQ"/>
    <property type="match status" value="1"/>
</dbReference>
<evidence type="ECO:0000313" key="7">
    <source>
        <dbReference type="EMBL" id="QAA95053.1"/>
    </source>
</evidence>
<dbReference type="SUPFAM" id="SSF53807">
    <property type="entry name" value="Helical backbone' metal receptor"/>
    <property type="match status" value="1"/>
</dbReference>
<keyword evidence="8" id="KW-1185">Reference proteome</keyword>
<evidence type="ECO:0000256" key="3">
    <source>
        <dbReference type="ARBA" id="ARBA00022448"/>
    </source>
</evidence>
<evidence type="ECO:0000256" key="4">
    <source>
        <dbReference type="ARBA" id="ARBA00022496"/>
    </source>
</evidence>
<comment type="similarity">
    <text evidence="2">Belongs to the bacterial solute-binding protein 8 family.</text>
</comment>
<keyword evidence="4" id="KW-0408">Iron</keyword>
<dbReference type="PANTHER" id="PTHR30532">
    <property type="entry name" value="IRON III DICITRATE-BINDING PERIPLASMIC PROTEIN"/>
    <property type="match status" value="1"/>
</dbReference>
<evidence type="ECO:0000256" key="5">
    <source>
        <dbReference type="ARBA" id="ARBA00022729"/>
    </source>
</evidence>
<evidence type="ECO:0000259" key="6">
    <source>
        <dbReference type="PROSITE" id="PS50983"/>
    </source>
</evidence>
<dbReference type="EMBL" id="CP022987">
    <property type="protein sequence ID" value="QAA95053.1"/>
    <property type="molecule type" value="Genomic_DNA"/>
</dbReference>
<keyword evidence="4" id="KW-0406">Ion transport</keyword>
<evidence type="ECO:0000313" key="8">
    <source>
        <dbReference type="Proteomes" id="UP000283474"/>
    </source>
</evidence>
<sequence length="331" mass="35175">MVNCASLCRHLAGMGTGQSVNSKRVFGPFRQKLKIIVAATLVSAATALVAQAATVSVTHAGGQTDVRTNPQKTVVLDLALLDVMNALKVPVAGVPGGRFSGALSHYGPDSVTKVGSMFEPDLDAIRALEPDLIIAGRRSTKAYPAVAEIAPSINLAFDQRNLVDSVMQRTRTLASLYGKQDVAEPLLERLNTSVKRLQTKTAKAGKGLLVFTTGGKLISQGPDSRFGVLFNDFGVVPAMTVFPAGKGVALTAGSLQALNPDWIYVIDRDASLGRNALSAKQLLDDAQVEKTAAGKNGRIVYLDPYNWYMLDGAGLNSLQENVDQLLEALER</sequence>
<dbReference type="InterPro" id="IPR033870">
    <property type="entry name" value="FatB"/>
</dbReference>
<dbReference type="InterPro" id="IPR002491">
    <property type="entry name" value="ABC_transptr_periplasmic_BD"/>
</dbReference>
<dbReference type="Proteomes" id="UP000283474">
    <property type="component" value="Chromosome"/>
</dbReference>
<keyword evidence="4" id="KW-0410">Iron transport</keyword>
<evidence type="ECO:0000256" key="2">
    <source>
        <dbReference type="ARBA" id="ARBA00008814"/>
    </source>
</evidence>
<dbReference type="GO" id="GO:0030288">
    <property type="term" value="C:outer membrane-bounded periplasmic space"/>
    <property type="evidence" value="ECO:0007669"/>
    <property type="project" value="TreeGrafter"/>
</dbReference>